<dbReference type="RefSeq" id="WP_166231349.1">
    <property type="nucleotide sequence ID" value="NZ_CBCSIJ010000007.1"/>
</dbReference>
<evidence type="ECO:0000256" key="9">
    <source>
        <dbReference type="RuleBase" id="RU361174"/>
    </source>
</evidence>
<reference evidence="11 12" key="1">
    <citation type="submission" date="2019-02" db="EMBL/GenBank/DDBJ databases">
        <title>Genome of a new Bacteroidetes strain.</title>
        <authorList>
            <person name="Pitt A."/>
        </authorList>
    </citation>
    <scope>NUCLEOTIDE SEQUENCE [LARGE SCALE GENOMIC DNA]</scope>
    <source>
        <strain evidence="11 12">50C-KIRBA</strain>
    </source>
</reference>
<keyword evidence="4" id="KW-0732">Signal</keyword>
<protein>
    <recommendedName>
        <fullName evidence="9">Beta-xylanase</fullName>
        <ecNumber evidence="9">3.2.1.8</ecNumber>
    </recommendedName>
</protein>
<dbReference type="PRINTS" id="PR00134">
    <property type="entry name" value="GLHYDRLASE10"/>
</dbReference>
<dbReference type="InterPro" id="IPR044846">
    <property type="entry name" value="GH10"/>
</dbReference>
<dbReference type="PANTHER" id="PTHR31490">
    <property type="entry name" value="GLYCOSYL HYDROLASE"/>
    <property type="match status" value="1"/>
</dbReference>
<dbReference type="EMBL" id="SEWW01000005">
    <property type="protein sequence ID" value="NGZ44659.1"/>
    <property type="molecule type" value="Genomic_DNA"/>
</dbReference>
<evidence type="ECO:0000256" key="4">
    <source>
        <dbReference type="ARBA" id="ARBA00022729"/>
    </source>
</evidence>
<dbReference type="SUPFAM" id="SSF51445">
    <property type="entry name" value="(Trans)glycosidases"/>
    <property type="match status" value="1"/>
</dbReference>
<dbReference type="EC" id="3.2.1.8" evidence="9"/>
<evidence type="ECO:0000256" key="6">
    <source>
        <dbReference type="ARBA" id="ARBA00023277"/>
    </source>
</evidence>
<proteinExistence type="inferred from homology"/>
<evidence type="ECO:0000313" key="12">
    <source>
        <dbReference type="Proteomes" id="UP001318301"/>
    </source>
</evidence>
<evidence type="ECO:0000256" key="8">
    <source>
        <dbReference type="ARBA" id="ARBA00023326"/>
    </source>
</evidence>
<feature type="domain" description="GH10" evidence="10">
    <location>
        <begin position="47"/>
        <end position="367"/>
    </location>
</feature>
<accession>A0ABX0EW32</accession>
<dbReference type="PANTHER" id="PTHR31490:SF88">
    <property type="entry name" value="BETA-XYLANASE"/>
    <property type="match status" value="1"/>
</dbReference>
<comment type="similarity">
    <text evidence="2 9">Belongs to the glycosyl hydrolase 10 (cellulase F) family.</text>
</comment>
<evidence type="ECO:0000256" key="1">
    <source>
        <dbReference type="ARBA" id="ARBA00000681"/>
    </source>
</evidence>
<dbReference type="PROSITE" id="PS51760">
    <property type="entry name" value="GH10_2"/>
    <property type="match status" value="1"/>
</dbReference>
<dbReference type="InterPro" id="IPR001000">
    <property type="entry name" value="GH10_dom"/>
</dbReference>
<gene>
    <name evidence="11" type="ORF">EWU23_09230</name>
</gene>
<keyword evidence="12" id="KW-1185">Reference proteome</keyword>
<evidence type="ECO:0000259" key="10">
    <source>
        <dbReference type="PROSITE" id="PS51760"/>
    </source>
</evidence>
<dbReference type="Proteomes" id="UP001318301">
    <property type="component" value="Unassembled WGS sequence"/>
</dbReference>
<organism evidence="11 12">
    <name type="scientific">Aquirufa beregesia</name>
    <dbReference type="NCBI Taxonomy" id="2516556"/>
    <lineage>
        <taxon>Bacteria</taxon>
        <taxon>Pseudomonadati</taxon>
        <taxon>Bacteroidota</taxon>
        <taxon>Cytophagia</taxon>
        <taxon>Cytophagales</taxon>
        <taxon>Flectobacillaceae</taxon>
        <taxon>Aquirufa</taxon>
    </lineage>
</organism>
<evidence type="ECO:0000313" key="11">
    <source>
        <dbReference type="EMBL" id="NGZ44659.1"/>
    </source>
</evidence>
<keyword evidence="5 9" id="KW-0378">Hydrolase</keyword>
<dbReference type="Pfam" id="PF00331">
    <property type="entry name" value="Glyco_hydro_10"/>
    <property type="match status" value="1"/>
</dbReference>
<evidence type="ECO:0000256" key="2">
    <source>
        <dbReference type="ARBA" id="ARBA00007495"/>
    </source>
</evidence>
<sequence length="371" mass="42851">MMNIENVKWRMEASSPKLLPCEKSLAMKSFFILFLLSFSTFLQAQQIDSGEFLKQLVKYPLGASVNPRLLEENANYRALAGMEFTSVTAENHMKMALIHPEANRFDFAKGDEIVAFAKKNKSRVHGHTLVWHNQTAPWMKEFQGDQQAWENLLKQHIQTIVKHYQGQIAGWDVVNEAFFDDGSLRPSIWSDHIPDYLAKSFIWAHEADPKALLFYNDYGQDGKPKKMEAILNMVQDFKKRQIPIHGLGLQMHISIQSKNEEIKQVIEQSTATGLNIHFSEVDVAVNPKNNPDFIYDAFAQKAQSDKFLLLFTSFATIPAAQQYGITFWNVGDKDSWLRGYFKRPKEYPLLFDEAYQRKPVYVELYEGLKRK</sequence>
<dbReference type="InterPro" id="IPR017853">
    <property type="entry name" value="GH"/>
</dbReference>
<comment type="caution">
    <text evidence="11">The sequence shown here is derived from an EMBL/GenBank/DDBJ whole genome shotgun (WGS) entry which is preliminary data.</text>
</comment>
<keyword evidence="7 9" id="KW-0326">Glycosidase</keyword>
<keyword evidence="8 9" id="KW-0624">Polysaccharide degradation</keyword>
<keyword evidence="3" id="KW-0858">Xylan degradation</keyword>
<dbReference type="SMART" id="SM00633">
    <property type="entry name" value="Glyco_10"/>
    <property type="match status" value="1"/>
</dbReference>
<comment type="catalytic activity">
    <reaction evidence="1 9">
        <text>Endohydrolysis of (1-&gt;4)-beta-D-xylosidic linkages in xylans.</text>
        <dbReference type="EC" id="3.2.1.8"/>
    </reaction>
</comment>
<evidence type="ECO:0000256" key="3">
    <source>
        <dbReference type="ARBA" id="ARBA00022651"/>
    </source>
</evidence>
<keyword evidence="6 9" id="KW-0119">Carbohydrate metabolism</keyword>
<name>A0ABX0EW32_9BACT</name>
<evidence type="ECO:0000256" key="5">
    <source>
        <dbReference type="ARBA" id="ARBA00022801"/>
    </source>
</evidence>
<dbReference type="Gene3D" id="3.20.20.80">
    <property type="entry name" value="Glycosidases"/>
    <property type="match status" value="1"/>
</dbReference>
<evidence type="ECO:0000256" key="7">
    <source>
        <dbReference type="ARBA" id="ARBA00023295"/>
    </source>
</evidence>